<evidence type="ECO:0000259" key="1">
    <source>
        <dbReference type="Pfam" id="PF08267"/>
    </source>
</evidence>
<reference evidence="2 3" key="1">
    <citation type="submission" date="2019-07" db="EMBL/GenBank/DDBJ databases">
        <title>Active sludge and wastewater microbial communities from Klosterneuburg, Austria.</title>
        <authorList>
            <person name="Wagner M."/>
        </authorList>
    </citation>
    <scope>NUCLEOTIDE SEQUENCE [LARGE SCALE GENOMIC DNA]</scope>
    <source>
        <strain evidence="2 3">Nm2</strain>
    </source>
</reference>
<dbReference type="GO" id="GO:0008652">
    <property type="term" value="P:amino acid biosynthetic process"/>
    <property type="evidence" value="ECO:0007669"/>
    <property type="project" value="InterPro"/>
</dbReference>
<dbReference type="SUPFAM" id="SSF51726">
    <property type="entry name" value="UROD/MetE-like"/>
    <property type="match status" value="1"/>
</dbReference>
<dbReference type="GO" id="GO:0003871">
    <property type="term" value="F:5-methyltetrahydropteroyltriglutamate-homocysteine S-methyltransferase activity"/>
    <property type="evidence" value="ECO:0007669"/>
    <property type="project" value="InterPro"/>
</dbReference>
<dbReference type="GO" id="GO:0032259">
    <property type="term" value="P:methylation"/>
    <property type="evidence" value="ECO:0007669"/>
    <property type="project" value="UniProtKB-KW"/>
</dbReference>
<dbReference type="InterPro" id="IPR038071">
    <property type="entry name" value="UROD/MetE-like_sf"/>
</dbReference>
<feature type="domain" description="Cobalamin-independent methionine synthase MetE N-terminal" evidence="1">
    <location>
        <begin position="1"/>
        <end position="115"/>
    </location>
</feature>
<dbReference type="InterPro" id="IPR013215">
    <property type="entry name" value="Cbl-indep_Met_Synth_N"/>
</dbReference>
<dbReference type="PANTHER" id="PTHR30519">
    <property type="entry name" value="5-METHYLTETRAHYDROPTEROYLTRIGLUTAMATE--HOMOCYSTEINE METHYLTRANSFERASE"/>
    <property type="match status" value="1"/>
</dbReference>
<dbReference type="EMBL" id="VNHT01000053">
    <property type="protein sequence ID" value="TYP81127.1"/>
    <property type="molecule type" value="Genomic_DNA"/>
</dbReference>
<proteinExistence type="predicted"/>
<dbReference type="Proteomes" id="UP000324176">
    <property type="component" value="Unassembled WGS sequence"/>
</dbReference>
<accession>A0A5D3Y950</accession>
<comment type="caution">
    <text evidence="2">The sequence shown here is derived from an EMBL/GenBank/DDBJ whole genome shotgun (WGS) entry which is preliminary data.</text>
</comment>
<dbReference type="AlphaFoldDB" id="A0A5D3Y950"/>
<sequence length="116" mass="13392">MGAIPERFNSSQHGTMVDLYFSMARGTPDQSAMEMTKWFNTNYHYIVPEFNRQTHFQITSEQLFDEIKEAQISGISPKVVLIGPLTYLFMGKETEVGFNRLELLPRLLPAYRNILS</sequence>
<gene>
    <name evidence="2" type="ORF">BCL69_105310</name>
</gene>
<name>A0A5D3Y950_9PROT</name>
<dbReference type="GO" id="GO:0008270">
    <property type="term" value="F:zinc ion binding"/>
    <property type="evidence" value="ECO:0007669"/>
    <property type="project" value="InterPro"/>
</dbReference>
<keyword evidence="2" id="KW-0489">Methyltransferase</keyword>
<dbReference type="Pfam" id="PF08267">
    <property type="entry name" value="Meth_synt_1"/>
    <property type="match status" value="1"/>
</dbReference>
<keyword evidence="2" id="KW-0808">Transferase</keyword>
<evidence type="ECO:0000313" key="2">
    <source>
        <dbReference type="EMBL" id="TYP81127.1"/>
    </source>
</evidence>
<protein>
    <submittedName>
        <fullName evidence="2">5-methyltetrahydropteroyltriglutamate--homocysteine methyltransferase</fullName>
    </submittedName>
</protein>
<evidence type="ECO:0000313" key="3">
    <source>
        <dbReference type="Proteomes" id="UP000324176"/>
    </source>
</evidence>
<organism evidence="2 3">
    <name type="scientific">Nitrosomonas communis</name>
    <dbReference type="NCBI Taxonomy" id="44574"/>
    <lineage>
        <taxon>Bacteria</taxon>
        <taxon>Pseudomonadati</taxon>
        <taxon>Pseudomonadota</taxon>
        <taxon>Betaproteobacteria</taxon>
        <taxon>Nitrosomonadales</taxon>
        <taxon>Nitrosomonadaceae</taxon>
        <taxon>Nitrosomonas</taxon>
    </lineage>
</organism>
<dbReference type="Gene3D" id="3.20.20.210">
    <property type="match status" value="1"/>
</dbReference>